<dbReference type="KEGG" id="hsr:HSBAA_64700"/>
<reference evidence="3 4" key="1">
    <citation type="journal article" date="2019" name="Microbiol. Resour. Announc.">
        <title>Complete Genome Sequence of Halomonas sulfidaeris Strain Esulfide1 Isolated from a Metal Sulfide Rock at a Depth of 2,200 Meters, Obtained Using Nanopore Sequencing.</title>
        <authorList>
            <person name="Saito M."/>
            <person name="Nishigata A."/>
            <person name="Galipon J."/>
            <person name="Arakawa K."/>
        </authorList>
    </citation>
    <scope>NUCLEOTIDE SEQUENCE [LARGE SCALE GENOMIC DNA]</scope>
    <source>
        <strain evidence="3 4">ATCC BAA-803</strain>
    </source>
</reference>
<dbReference type="Gene3D" id="3.10.310.10">
    <property type="entry name" value="Diaminopimelate Epimerase, Chain A, domain 1"/>
    <property type="match status" value="1"/>
</dbReference>
<dbReference type="PANTHER" id="PTHR31689:SF0">
    <property type="entry name" value="DIAMINOPIMELATE EPIMERASE"/>
    <property type="match status" value="1"/>
</dbReference>
<organism evidence="3 4">
    <name type="scientific">Vreelandella sulfidaeris</name>
    <dbReference type="NCBI Taxonomy" id="115553"/>
    <lineage>
        <taxon>Bacteria</taxon>
        <taxon>Pseudomonadati</taxon>
        <taxon>Pseudomonadota</taxon>
        <taxon>Gammaproteobacteria</taxon>
        <taxon>Oceanospirillales</taxon>
        <taxon>Halomonadaceae</taxon>
        <taxon>Vreelandella</taxon>
    </lineage>
</organism>
<dbReference type="Pfam" id="PF01678">
    <property type="entry name" value="DAP_epimerase"/>
    <property type="match status" value="1"/>
</dbReference>
<name>A0A455UQF9_9GAMM</name>
<accession>A0A455UQF9</accession>
<proteinExistence type="inferred from homology"/>
<dbReference type="EMBL" id="AP019514">
    <property type="protein sequence ID" value="BBI65164.1"/>
    <property type="molecule type" value="Genomic_DNA"/>
</dbReference>
<evidence type="ECO:0000313" key="4">
    <source>
        <dbReference type="Proteomes" id="UP000320231"/>
    </source>
</evidence>
<comment type="similarity">
    <text evidence="1">Belongs to the diaminopimelate epimerase family.</text>
</comment>
<dbReference type="AlphaFoldDB" id="A0A455UQF9"/>
<sequence length="56" mass="6420">MLLHFTKMHGLGNDFVMVDLVTQRARLDEAQIRALADRRFGIGFDQLLVVEPPRDP</sequence>
<dbReference type="GO" id="GO:0005829">
    <property type="term" value="C:cytosol"/>
    <property type="evidence" value="ECO:0007669"/>
    <property type="project" value="TreeGrafter"/>
</dbReference>
<evidence type="ECO:0000313" key="3">
    <source>
        <dbReference type="EMBL" id="BBI65164.1"/>
    </source>
</evidence>
<gene>
    <name evidence="3" type="ORF">HSBAA_64700</name>
</gene>
<evidence type="ECO:0000256" key="2">
    <source>
        <dbReference type="ARBA" id="ARBA00023235"/>
    </source>
</evidence>
<dbReference type="SUPFAM" id="SSF54506">
    <property type="entry name" value="Diaminopimelate epimerase-like"/>
    <property type="match status" value="1"/>
</dbReference>
<evidence type="ECO:0008006" key="5">
    <source>
        <dbReference type="Google" id="ProtNLM"/>
    </source>
</evidence>
<keyword evidence="2" id="KW-0413">Isomerase</keyword>
<protein>
    <recommendedName>
        <fullName evidence="5">Diaminopimelate epimerase</fullName>
    </recommendedName>
</protein>
<dbReference type="GO" id="GO:0008837">
    <property type="term" value="F:diaminopimelate epimerase activity"/>
    <property type="evidence" value="ECO:0007669"/>
    <property type="project" value="InterPro"/>
</dbReference>
<dbReference type="GO" id="GO:0009089">
    <property type="term" value="P:lysine biosynthetic process via diaminopimelate"/>
    <property type="evidence" value="ECO:0007669"/>
    <property type="project" value="InterPro"/>
</dbReference>
<dbReference type="InterPro" id="IPR001653">
    <property type="entry name" value="DAP_epimerase_DapF"/>
</dbReference>
<dbReference type="PANTHER" id="PTHR31689">
    <property type="entry name" value="DIAMINOPIMELATE EPIMERASE, CHLOROPLASTIC"/>
    <property type="match status" value="1"/>
</dbReference>
<dbReference type="Proteomes" id="UP000320231">
    <property type="component" value="Chromosome"/>
</dbReference>
<evidence type="ECO:0000256" key="1">
    <source>
        <dbReference type="ARBA" id="ARBA00010219"/>
    </source>
</evidence>